<dbReference type="InterPro" id="IPR036869">
    <property type="entry name" value="J_dom_sf"/>
</dbReference>
<dbReference type="SMART" id="SM00271">
    <property type="entry name" value="DnaJ"/>
    <property type="match status" value="1"/>
</dbReference>
<comment type="caution">
    <text evidence="4">The sequence shown here is derived from an EMBL/GenBank/DDBJ whole genome shotgun (WGS) entry which is preliminary data.</text>
</comment>
<dbReference type="PRINTS" id="PR00625">
    <property type="entry name" value="JDOMAIN"/>
</dbReference>
<reference evidence="4" key="1">
    <citation type="submission" date="2021-11" db="EMBL/GenBank/DDBJ databases">
        <authorList>
            <consortium name="Genoscope - CEA"/>
            <person name="William W."/>
        </authorList>
    </citation>
    <scope>NUCLEOTIDE SEQUENCE</scope>
</reference>
<feature type="region of interest" description="Disordered" evidence="1">
    <location>
        <begin position="82"/>
        <end position="105"/>
    </location>
</feature>
<evidence type="ECO:0000313" key="5">
    <source>
        <dbReference type="Proteomes" id="UP000789595"/>
    </source>
</evidence>
<proteinExistence type="predicted"/>
<dbReference type="PROSITE" id="PS50076">
    <property type="entry name" value="DNAJ_2"/>
    <property type="match status" value="1"/>
</dbReference>
<keyword evidence="2" id="KW-0732">Signal</keyword>
<dbReference type="InterPro" id="IPR050817">
    <property type="entry name" value="DjlA_DnaK_co-chaperone"/>
</dbReference>
<keyword evidence="5" id="KW-1185">Reference proteome</keyword>
<evidence type="ECO:0000256" key="2">
    <source>
        <dbReference type="SAM" id="SignalP"/>
    </source>
</evidence>
<dbReference type="PANTHER" id="PTHR24074">
    <property type="entry name" value="CO-CHAPERONE PROTEIN DJLA"/>
    <property type="match status" value="1"/>
</dbReference>
<evidence type="ECO:0000256" key="1">
    <source>
        <dbReference type="SAM" id="MobiDB-lite"/>
    </source>
</evidence>
<dbReference type="Proteomes" id="UP000789595">
    <property type="component" value="Unassembled WGS sequence"/>
</dbReference>
<dbReference type="InterPro" id="IPR001623">
    <property type="entry name" value="DnaJ_domain"/>
</dbReference>
<dbReference type="Gene3D" id="1.10.287.110">
    <property type="entry name" value="DnaJ domain"/>
    <property type="match status" value="1"/>
</dbReference>
<accession>A0A8J2T0F1</accession>
<dbReference type="SUPFAM" id="SSF49493">
    <property type="entry name" value="HSP40/DnaJ peptide-binding domain"/>
    <property type="match status" value="1"/>
</dbReference>
<dbReference type="AlphaFoldDB" id="A0A8J2T0F1"/>
<sequence length="328" mass="36415">MARTFSLIALLYSASAARRGASRPPPCPYKELGVTKTASDDDIKRAYKAAALKLHPDKAPPNKRQTYEAKFKRVNAAYQKVRDADARRKHARETPGSPFRAPPPAQELRVPLRVSVEDLLRGATRYAVISSSGFTFLLPVKIEVGMRPGDIVDRKAHGDTILTVVLEQKPGLYRVDGEDLHRSAWLQQWSKPTSLRLRAPGGRFPFLGKDDVVVLPRKGKKWGDGFRLRKKGRGLYAKGGLERGDLVVTVRRRSLRGSLAVLAARLSPLVAVITAIQNRTRTIQQARQARDLAKKHGPGILEGFSSFLAARRVFDDLQRYAGAPATQW</sequence>
<evidence type="ECO:0000313" key="4">
    <source>
        <dbReference type="EMBL" id="CAH0379690.1"/>
    </source>
</evidence>
<feature type="signal peptide" evidence="2">
    <location>
        <begin position="1"/>
        <end position="22"/>
    </location>
</feature>
<dbReference type="OrthoDB" id="552049at2759"/>
<dbReference type="SUPFAM" id="SSF46565">
    <property type="entry name" value="Chaperone J-domain"/>
    <property type="match status" value="1"/>
</dbReference>
<name>A0A8J2T0F1_9STRA</name>
<organism evidence="4 5">
    <name type="scientific">Pelagomonas calceolata</name>
    <dbReference type="NCBI Taxonomy" id="35677"/>
    <lineage>
        <taxon>Eukaryota</taxon>
        <taxon>Sar</taxon>
        <taxon>Stramenopiles</taxon>
        <taxon>Ochrophyta</taxon>
        <taxon>Pelagophyceae</taxon>
        <taxon>Pelagomonadales</taxon>
        <taxon>Pelagomonadaceae</taxon>
        <taxon>Pelagomonas</taxon>
    </lineage>
</organism>
<dbReference type="CDD" id="cd06257">
    <property type="entry name" value="DnaJ"/>
    <property type="match status" value="1"/>
</dbReference>
<dbReference type="EMBL" id="CAKKNE010000006">
    <property type="protein sequence ID" value="CAH0379690.1"/>
    <property type="molecule type" value="Genomic_DNA"/>
</dbReference>
<dbReference type="GO" id="GO:0051082">
    <property type="term" value="F:unfolded protein binding"/>
    <property type="evidence" value="ECO:0007669"/>
    <property type="project" value="InterPro"/>
</dbReference>
<feature type="chain" id="PRO_5035211510" description="J domain-containing protein" evidence="2">
    <location>
        <begin position="23"/>
        <end position="328"/>
    </location>
</feature>
<protein>
    <recommendedName>
        <fullName evidence="3">J domain-containing protein</fullName>
    </recommendedName>
</protein>
<dbReference type="InterPro" id="IPR008971">
    <property type="entry name" value="HSP40/DnaJ_pept-bd"/>
</dbReference>
<dbReference type="GO" id="GO:0006457">
    <property type="term" value="P:protein folding"/>
    <property type="evidence" value="ECO:0007669"/>
    <property type="project" value="InterPro"/>
</dbReference>
<gene>
    <name evidence="4" type="ORF">PECAL_6P13210</name>
</gene>
<evidence type="ECO:0000259" key="3">
    <source>
        <dbReference type="PROSITE" id="PS50076"/>
    </source>
</evidence>
<feature type="domain" description="J" evidence="3">
    <location>
        <begin position="27"/>
        <end position="94"/>
    </location>
</feature>
<dbReference type="Pfam" id="PF00226">
    <property type="entry name" value="DnaJ"/>
    <property type="match status" value="1"/>
</dbReference>